<evidence type="ECO:0000313" key="4">
    <source>
        <dbReference type="Proteomes" id="UP000237911"/>
    </source>
</evidence>
<dbReference type="EMBL" id="PUEV01000056">
    <property type="protein sequence ID" value="PQM51864.1"/>
    <property type="molecule type" value="Genomic_DNA"/>
</dbReference>
<dbReference type="SUPFAM" id="SSF47413">
    <property type="entry name" value="lambda repressor-like DNA-binding domains"/>
    <property type="match status" value="1"/>
</dbReference>
<name>A0A9X7NYB5_9MYCO</name>
<gene>
    <name evidence="3" type="ORF">C5U48_12775</name>
</gene>
<accession>A0A9X7NYB5</accession>
<comment type="caution">
    <text evidence="3">The sequence shown here is derived from an EMBL/GenBank/DDBJ whole genome shotgun (WGS) entry which is preliminary data.</text>
</comment>
<dbReference type="Pfam" id="PF01381">
    <property type="entry name" value="HTH_3"/>
    <property type="match status" value="1"/>
</dbReference>
<feature type="compositionally biased region" description="Polar residues" evidence="1">
    <location>
        <begin position="96"/>
        <end position="106"/>
    </location>
</feature>
<dbReference type="Gene3D" id="1.10.260.40">
    <property type="entry name" value="lambda repressor-like DNA-binding domains"/>
    <property type="match status" value="1"/>
</dbReference>
<dbReference type="InterPro" id="IPR001387">
    <property type="entry name" value="Cro/C1-type_HTH"/>
</dbReference>
<dbReference type="AlphaFoldDB" id="A0A9X7NYB5"/>
<dbReference type="Proteomes" id="UP000237911">
    <property type="component" value="Unassembled WGS sequence"/>
</dbReference>
<dbReference type="PROSITE" id="PS50943">
    <property type="entry name" value="HTH_CROC1"/>
    <property type="match status" value="1"/>
</dbReference>
<sequence length="106" mass="12298">MSIQPEREFVPEWTDGDKLRKVRRHLGLTQEEFAEKIGVKPSTYMAWESDRNRITDLKTIARRIKLMAGTPLWWWFDTERPDNGGPDGGGSESHLGESNSRPIHYE</sequence>
<evidence type="ECO:0000259" key="2">
    <source>
        <dbReference type="PROSITE" id="PS50943"/>
    </source>
</evidence>
<dbReference type="GO" id="GO:0003677">
    <property type="term" value="F:DNA binding"/>
    <property type="evidence" value="ECO:0007669"/>
    <property type="project" value="InterPro"/>
</dbReference>
<reference evidence="3 4" key="1">
    <citation type="submission" date="2018-02" db="EMBL/GenBank/DDBJ databases">
        <title>Draft genome sequence of Mycobacterium virginiense isolated from mud of a swine farm in Japan.</title>
        <authorList>
            <person name="Ohya K."/>
        </authorList>
    </citation>
    <scope>NUCLEOTIDE SEQUENCE [LARGE SCALE GENOMIC DNA]</scope>
    <source>
        <strain evidence="3 4">GF75</strain>
    </source>
</reference>
<evidence type="ECO:0000256" key="1">
    <source>
        <dbReference type="SAM" id="MobiDB-lite"/>
    </source>
</evidence>
<dbReference type="InterPro" id="IPR010982">
    <property type="entry name" value="Lambda_DNA-bd_dom_sf"/>
</dbReference>
<organism evidence="3 4">
    <name type="scientific">Mycolicibacter virginiensis</name>
    <dbReference type="NCBI Taxonomy" id="1795032"/>
    <lineage>
        <taxon>Bacteria</taxon>
        <taxon>Bacillati</taxon>
        <taxon>Actinomycetota</taxon>
        <taxon>Actinomycetes</taxon>
        <taxon>Mycobacteriales</taxon>
        <taxon>Mycobacteriaceae</taxon>
        <taxon>Mycolicibacter</taxon>
    </lineage>
</organism>
<dbReference type="RefSeq" id="WP_082108459.1">
    <property type="nucleotide sequence ID" value="NZ_PUEV01000056.1"/>
</dbReference>
<dbReference type="SMART" id="SM00530">
    <property type="entry name" value="HTH_XRE"/>
    <property type="match status" value="1"/>
</dbReference>
<proteinExistence type="predicted"/>
<feature type="region of interest" description="Disordered" evidence="1">
    <location>
        <begin position="78"/>
        <end position="106"/>
    </location>
</feature>
<evidence type="ECO:0000313" key="3">
    <source>
        <dbReference type="EMBL" id="PQM51864.1"/>
    </source>
</evidence>
<feature type="domain" description="HTH cro/C1-type" evidence="2">
    <location>
        <begin position="19"/>
        <end position="55"/>
    </location>
</feature>
<protein>
    <submittedName>
        <fullName evidence="3">XRE family transcriptional regulator</fullName>
    </submittedName>
</protein>
<dbReference type="CDD" id="cd00093">
    <property type="entry name" value="HTH_XRE"/>
    <property type="match status" value="1"/>
</dbReference>
<keyword evidence="4" id="KW-1185">Reference proteome</keyword>